<gene>
    <name evidence="3" type="ORF">SMACR_01242</name>
</gene>
<dbReference type="GO" id="GO:0000178">
    <property type="term" value="C:exosome (RNase complex)"/>
    <property type="evidence" value="ECO:0007669"/>
    <property type="project" value="TreeGrafter"/>
</dbReference>
<feature type="compositionally biased region" description="Acidic residues" evidence="1">
    <location>
        <begin position="662"/>
        <end position="677"/>
    </location>
</feature>
<feature type="compositionally biased region" description="Low complexity" evidence="1">
    <location>
        <begin position="1024"/>
        <end position="1034"/>
    </location>
</feature>
<name>A0A8S8ZDA1_SORMA</name>
<feature type="region of interest" description="Disordered" evidence="1">
    <location>
        <begin position="659"/>
        <end position="839"/>
    </location>
</feature>
<feature type="region of interest" description="Disordered" evidence="1">
    <location>
        <begin position="1"/>
        <end position="351"/>
    </location>
</feature>
<dbReference type="InterPro" id="IPR039278">
    <property type="entry name" value="Red1"/>
</dbReference>
<feature type="compositionally biased region" description="Acidic residues" evidence="1">
    <location>
        <begin position="183"/>
        <end position="197"/>
    </location>
</feature>
<evidence type="ECO:0000313" key="3">
    <source>
        <dbReference type="EMBL" id="KAA8628617.1"/>
    </source>
</evidence>
<feature type="region of interest" description="Disordered" evidence="1">
    <location>
        <begin position="396"/>
        <end position="457"/>
    </location>
</feature>
<feature type="compositionally biased region" description="Low complexity" evidence="1">
    <location>
        <begin position="10"/>
        <end position="19"/>
    </location>
</feature>
<dbReference type="OMA" id="PHNIRYS"/>
<evidence type="ECO:0000256" key="1">
    <source>
        <dbReference type="SAM" id="MobiDB-lite"/>
    </source>
</evidence>
<feature type="compositionally biased region" description="Low complexity" evidence="1">
    <location>
        <begin position="809"/>
        <end position="823"/>
    </location>
</feature>
<comment type="caution">
    <text evidence="3">The sequence shown here is derived from an EMBL/GenBank/DDBJ whole genome shotgun (WGS) entry which is preliminary data.</text>
</comment>
<feature type="compositionally biased region" description="Polar residues" evidence="1">
    <location>
        <begin position="975"/>
        <end position="995"/>
    </location>
</feature>
<feature type="compositionally biased region" description="Low complexity" evidence="1">
    <location>
        <begin position="507"/>
        <end position="517"/>
    </location>
</feature>
<dbReference type="AlphaFoldDB" id="A0A8S8ZDA1"/>
<sequence>MSQYPPYPGPYNGYGQYQGQPPPQPPPQPPYGYQHPPPNYPVPPPITGPPPYNAVPVYQPQGQPGFGMDTNRNMSQGAFDYNSMQIPGLGFGGPPATSTPFGVPPIPSPWGQPPPSFQNHQPPPMMPQQAPQPPAPRPFGGYSGPSQPAAGGPSSNAPGNRPANLPPNLPPKPPARVTKPIEIEEGELSEGQFEDLYEPAPPITVNTNVKKASKPVPVPVESQPTSAVDTPDANFYGNDEDEGEIPAKDSQGGVPVSARERSGSYSPFLSPRELYSGNPTPQNGDRSIQAPQAVPDRTKATGNANGRAPLFPGLQFASSSSFGNATTPKKAEQATPATQNTPGSSSAPKTLQTVQKEAQLAILRLLPLGVKYQNYIEEGIDEKVVKKLYNNLHLDIPKPASETTTTTTSTQKAAPGKVSSPVPTSPQTTKVQQQQPAPVVSDAASATEQPSKEESRKDRIARLMAAKAEKATKSSVVPGPKAPSVPATKMAPAPVVMAQPSPVFAEAKGAPAAAQEKPAGDTAAPKPKLGPKELLLQLKIAALQKSREAQKQEQANIKPQAATTGLADKATSSPIPNSAASAGLKNGISQPQAPANVPVAVSTIPGLHFSGTPNVQPALPANPRKRPVAADFVEYSSAATSLPKRPFGQIRKETSVVIDVTDGSDDEDMDIDMDMESPTEVPQPTQSVNGNFQRGAPLRDFPPLTDTLPPRQFSSPLPGAQASNPPATAQNIRRRETELDVKERMIQEMRRKIAEAEAKRKAKKHSAGSQTPTHPGQTPELKDDSGFRLPTTRQSVSTSIAGPSSITTPVRPASAAPVLSSPSLPEPSKPSPAAKAALEAKMNRLRQLREEQALLEAEINGLSEEPEQTDTNTVEVRAQSNGSDKDTTSGSVHPTIESQNDSDPSDSQAVSGPSESLDESSTIIRAEDKPSELSSILIPASDGQEAAVSGETAEQDDQTSAMSIDEGEELESGQGDHSNNGPTDVSEGIPTSQLANEVGGVDSEAQRENTPAKLDETSPMEIDSSPSSPVSLESSPDENGNDSQSPLPEQISVVAQPREAVQELEDEPARDVNAVSPEVPNPVQLTRSQETHETTAAKTGSFRPYESPLRCFHAYRFHPSYRDTVPGGLRSLTYSNRINPSIPLCPSEIAGEQCDETCEFQHIKSIVAPDDAILLELGKADEFEGEQKTRFIDGLRKLLQEFRAKKVRDFDAIARGIIEYRARFLGDRSKVLPLEGVTL</sequence>
<feature type="compositionally biased region" description="Polar residues" evidence="1">
    <location>
        <begin position="570"/>
        <end position="580"/>
    </location>
</feature>
<feature type="compositionally biased region" description="Polar residues" evidence="1">
    <location>
        <begin position="680"/>
        <end position="692"/>
    </location>
</feature>
<feature type="compositionally biased region" description="Pro residues" evidence="1">
    <location>
        <begin position="20"/>
        <end position="53"/>
    </location>
</feature>
<accession>A0A8S8ZDA1</accession>
<dbReference type="VEuPathDB" id="FungiDB:SMAC_01242"/>
<proteinExistence type="predicted"/>
<feature type="compositionally biased region" description="Polar residues" evidence="1">
    <location>
        <begin position="791"/>
        <end position="808"/>
    </location>
</feature>
<protein>
    <recommendedName>
        <fullName evidence="2">Putative zinc-finger domain-containing protein</fullName>
    </recommendedName>
</protein>
<feature type="compositionally biased region" description="Polar residues" evidence="1">
    <location>
        <begin position="277"/>
        <end position="290"/>
    </location>
</feature>
<feature type="compositionally biased region" description="Polar residues" evidence="1">
    <location>
        <begin position="721"/>
        <end position="731"/>
    </location>
</feature>
<dbReference type="PANTHER" id="PTHR21563:SF3">
    <property type="entry name" value="ZINC FINGER C3H1 DOMAIN-CONTAINING PROTEIN"/>
    <property type="match status" value="1"/>
</dbReference>
<feature type="compositionally biased region" description="Basic and acidic residues" evidence="1">
    <location>
        <begin position="733"/>
        <end position="759"/>
    </location>
</feature>
<dbReference type="Proteomes" id="UP000433876">
    <property type="component" value="Unassembled WGS sequence"/>
</dbReference>
<dbReference type="Pfam" id="PF10650">
    <property type="entry name" value="zf-C3H1"/>
    <property type="match status" value="1"/>
</dbReference>
<dbReference type="InterPro" id="IPR019607">
    <property type="entry name" value="Putative_zinc-finger_domain"/>
</dbReference>
<feature type="compositionally biased region" description="Pro residues" evidence="1">
    <location>
        <begin position="164"/>
        <end position="174"/>
    </location>
</feature>
<feature type="compositionally biased region" description="Polar residues" evidence="1">
    <location>
        <begin position="767"/>
        <end position="776"/>
    </location>
</feature>
<evidence type="ECO:0000259" key="2">
    <source>
        <dbReference type="Pfam" id="PF10650"/>
    </source>
</evidence>
<dbReference type="GO" id="GO:0005634">
    <property type="term" value="C:nucleus"/>
    <property type="evidence" value="ECO:0007669"/>
    <property type="project" value="TreeGrafter"/>
</dbReference>
<feature type="compositionally biased region" description="Polar residues" evidence="1">
    <location>
        <begin position="552"/>
        <end position="563"/>
    </location>
</feature>
<feature type="region of interest" description="Disordered" evidence="1">
    <location>
        <begin position="856"/>
        <end position="1047"/>
    </location>
</feature>
<feature type="compositionally biased region" description="Pro residues" evidence="1">
    <location>
        <begin position="102"/>
        <end position="137"/>
    </location>
</feature>
<evidence type="ECO:0000313" key="4">
    <source>
        <dbReference type="Proteomes" id="UP000433876"/>
    </source>
</evidence>
<dbReference type="PANTHER" id="PTHR21563">
    <property type="entry name" value="ZINC FINGER C3H1 DOMAIN-CONTAINING PROTEIN"/>
    <property type="match status" value="1"/>
</dbReference>
<reference evidence="3 4" key="1">
    <citation type="submission" date="2017-07" db="EMBL/GenBank/DDBJ databases">
        <title>Genome sequence of the Sordaria macrospora wild type strain R19027.</title>
        <authorList>
            <person name="Nowrousian M."/>
            <person name="Teichert I."/>
            <person name="Kueck U."/>
        </authorList>
    </citation>
    <scope>NUCLEOTIDE SEQUENCE [LARGE SCALE GENOMIC DNA]</scope>
    <source>
        <strain evidence="3 4">R19027</strain>
        <tissue evidence="3">Mycelium</tissue>
    </source>
</reference>
<feature type="compositionally biased region" description="Polar residues" evidence="1">
    <location>
        <begin position="869"/>
        <end position="923"/>
    </location>
</feature>
<feature type="compositionally biased region" description="Polar residues" evidence="1">
    <location>
        <begin position="421"/>
        <end position="436"/>
    </location>
</feature>
<feature type="region of interest" description="Disordered" evidence="1">
    <location>
        <begin position="545"/>
        <end position="587"/>
    </location>
</feature>
<feature type="domain" description="Putative zinc-finger" evidence="2">
    <location>
        <begin position="1144"/>
        <end position="1164"/>
    </location>
</feature>
<dbReference type="EMBL" id="NMPR01000173">
    <property type="protein sequence ID" value="KAA8628617.1"/>
    <property type="molecule type" value="Genomic_DNA"/>
</dbReference>
<feature type="compositionally biased region" description="Polar residues" evidence="1">
    <location>
        <begin position="316"/>
        <end position="327"/>
    </location>
</feature>
<feature type="compositionally biased region" description="Polar residues" evidence="1">
    <location>
        <begin position="335"/>
        <end position="351"/>
    </location>
</feature>
<organism evidence="3 4">
    <name type="scientific">Sordaria macrospora</name>
    <dbReference type="NCBI Taxonomy" id="5147"/>
    <lineage>
        <taxon>Eukaryota</taxon>
        <taxon>Fungi</taxon>
        <taxon>Dikarya</taxon>
        <taxon>Ascomycota</taxon>
        <taxon>Pezizomycotina</taxon>
        <taxon>Sordariomycetes</taxon>
        <taxon>Sordariomycetidae</taxon>
        <taxon>Sordariales</taxon>
        <taxon>Sordariaceae</taxon>
        <taxon>Sordaria</taxon>
    </lineage>
</organism>
<feature type="region of interest" description="Disordered" evidence="1">
    <location>
        <begin position="507"/>
        <end position="528"/>
    </location>
</feature>